<feature type="compositionally biased region" description="Low complexity" evidence="1">
    <location>
        <begin position="159"/>
        <end position="171"/>
    </location>
</feature>
<feature type="compositionally biased region" description="Low complexity" evidence="1">
    <location>
        <begin position="130"/>
        <end position="139"/>
    </location>
</feature>
<feature type="compositionally biased region" description="Low complexity" evidence="1">
    <location>
        <begin position="102"/>
        <end position="120"/>
    </location>
</feature>
<keyword evidence="3" id="KW-1185">Reference proteome</keyword>
<name>A0A2B7XZ20_9EURO</name>
<evidence type="ECO:0000256" key="1">
    <source>
        <dbReference type="SAM" id="MobiDB-lite"/>
    </source>
</evidence>
<feature type="compositionally biased region" description="Basic residues" evidence="1">
    <location>
        <begin position="187"/>
        <end position="197"/>
    </location>
</feature>
<feature type="region of interest" description="Disordered" evidence="1">
    <location>
        <begin position="97"/>
        <end position="292"/>
    </location>
</feature>
<reference evidence="2 3" key="1">
    <citation type="submission" date="2017-10" db="EMBL/GenBank/DDBJ databases">
        <title>Comparative genomics in systemic dimorphic fungi from Ajellomycetaceae.</title>
        <authorList>
            <person name="Munoz J.F."/>
            <person name="Mcewen J.G."/>
            <person name="Clay O.K."/>
            <person name="Cuomo C.A."/>
        </authorList>
    </citation>
    <scope>NUCLEOTIDE SEQUENCE [LARGE SCALE GENOMIC DNA]</scope>
    <source>
        <strain evidence="2 3">UAMH5409</strain>
    </source>
</reference>
<evidence type="ECO:0000313" key="2">
    <source>
        <dbReference type="EMBL" id="PGH14023.1"/>
    </source>
</evidence>
<gene>
    <name evidence="2" type="ORF">AJ79_03292</name>
</gene>
<dbReference type="AlphaFoldDB" id="A0A2B7XZ20"/>
<protein>
    <submittedName>
        <fullName evidence="2">Uncharacterized protein</fullName>
    </submittedName>
</protein>
<proteinExistence type="predicted"/>
<comment type="caution">
    <text evidence="2">The sequence shown here is derived from an EMBL/GenBank/DDBJ whole genome shotgun (WGS) entry which is preliminary data.</text>
</comment>
<organism evidence="2 3">
    <name type="scientific">Helicocarpus griseus UAMH5409</name>
    <dbReference type="NCBI Taxonomy" id="1447875"/>
    <lineage>
        <taxon>Eukaryota</taxon>
        <taxon>Fungi</taxon>
        <taxon>Dikarya</taxon>
        <taxon>Ascomycota</taxon>
        <taxon>Pezizomycotina</taxon>
        <taxon>Eurotiomycetes</taxon>
        <taxon>Eurotiomycetidae</taxon>
        <taxon>Onygenales</taxon>
        <taxon>Ajellomycetaceae</taxon>
        <taxon>Helicocarpus</taxon>
    </lineage>
</organism>
<dbReference type="OrthoDB" id="4188386at2759"/>
<accession>A0A2B7XZ20</accession>
<evidence type="ECO:0000313" key="3">
    <source>
        <dbReference type="Proteomes" id="UP000223968"/>
    </source>
</evidence>
<dbReference type="EMBL" id="PDNB01000039">
    <property type="protein sequence ID" value="PGH14023.1"/>
    <property type="molecule type" value="Genomic_DNA"/>
</dbReference>
<dbReference type="Proteomes" id="UP000223968">
    <property type="component" value="Unassembled WGS sequence"/>
</dbReference>
<dbReference type="STRING" id="1447875.A0A2B7XZ20"/>
<sequence length="292" mass="31378">MEENCNLLFIKLYVWHANRIITGHVADGKLKRISRAKIEMQILQGLERDNFPMNLRIAWISMVTHSNTFDIYWLGQQDLHQLSKSSIRRLEPDTSLANELISPSPSTSASSSRASSPSSPIANTGIVTLSSSDSDASSDVNVPITVETPNPEGEEEADTAANTTAQPAPAQKRLPRGQAEKKPAGVTKRRAPAKKKQSPAVLEEIAKSTDAAEFADGAFVNGQDNDDDKTAASDDSLFGDPDGRDDRGLLSPTETPDIPEGTATVAGALKKGQTASTRGRGGKKKTVRFDLP</sequence>